<dbReference type="EMBL" id="JARKHS020017094">
    <property type="protein sequence ID" value="KAK8773317.1"/>
    <property type="molecule type" value="Genomic_DNA"/>
</dbReference>
<gene>
    <name evidence="1" type="ORF">V5799_012150</name>
</gene>
<sequence>MQTTAPTPFAHGKQACGSVPGFALTKIATESCVVRPPRAELKTTWPQYSGLAWSRHGRHQPPSPSYRCVGTKDPIQLTADFSGKFAGFTSQLASPNDKA</sequence>
<proteinExistence type="predicted"/>
<comment type="caution">
    <text evidence="1">The sequence shown here is derived from an EMBL/GenBank/DDBJ whole genome shotgun (WGS) entry which is preliminary data.</text>
</comment>
<dbReference type="Proteomes" id="UP001321473">
    <property type="component" value="Unassembled WGS sequence"/>
</dbReference>
<evidence type="ECO:0000313" key="1">
    <source>
        <dbReference type="EMBL" id="KAK8773317.1"/>
    </source>
</evidence>
<name>A0AAQ4EEW2_AMBAM</name>
<accession>A0AAQ4EEW2</accession>
<keyword evidence="2" id="KW-1185">Reference proteome</keyword>
<dbReference type="AlphaFoldDB" id="A0AAQ4EEW2"/>
<evidence type="ECO:0000313" key="2">
    <source>
        <dbReference type="Proteomes" id="UP001321473"/>
    </source>
</evidence>
<protein>
    <submittedName>
        <fullName evidence="1">Uncharacterized protein</fullName>
    </submittedName>
</protein>
<organism evidence="1 2">
    <name type="scientific">Amblyomma americanum</name>
    <name type="common">Lone star tick</name>
    <dbReference type="NCBI Taxonomy" id="6943"/>
    <lineage>
        <taxon>Eukaryota</taxon>
        <taxon>Metazoa</taxon>
        <taxon>Ecdysozoa</taxon>
        <taxon>Arthropoda</taxon>
        <taxon>Chelicerata</taxon>
        <taxon>Arachnida</taxon>
        <taxon>Acari</taxon>
        <taxon>Parasitiformes</taxon>
        <taxon>Ixodida</taxon>
        <taxon>Ixodoidea</taxon>
        <taxon>Ixodidae</taxon>
        <taxon>Amblyomminae</taxon>
        <taxon>Amblyomma</taxon>
    </lineage>
</organism>
<reference evidence="1 2" key="1">
    <citation type="journal article" date="2023" name="Arcadia Sci">
        <title>De novo assembly of a long-read Amblyomma americanum tick genome.</title>
        <authorList>
            <person name="Chou S."/>
            <person name="Poskanzer K.E."/>
            <person name="Rollins M."/>
            <person name="Thuy-Boun P.S."/>
        </authorList>
    </citation>
    <scope>NUCLEOTIDE SEQUENCE [LARGE SCALE GENOMIC DNA]</scope>
    <source>
        <strain evidence="1">F_SG_1</strain>
        <tissue evidence="1">Salivary glands</tissue>
    </source>
</reference>